<dbReference type="EMBL" id="UGYO01000001">
    <property type="protein sequence ID" value="SUI67319.1"/>
    <property type="molecule type" value="Genomic_DNA"/>
</dbReference>
<evidence type="ECO:0000313" key="2">
    <source>
        <dbReference type="Proteomes" id="UP000254069"/>
    </source>
</evidence>
<reference evidence="1 2" key="1">
    <citation type="submission" date="2018-06" db="EMBL/GenBank/DDBJ databases">
        <authorList>
            <consortium name="Pathogen Informatics"/>
            <person name="Doyle S."/>
        </authorList>
    </citation>
    <scope>NUCLEOTIDE SEQUENCE [LARGE SCALE GENOMIC DNA]</scope>
    <source>
        <strain evidence="1 2">NCTC10738</strain>
    </source>
</reference>
<name>A0A379ZU44_9GAMM</name>
<organism evidence="1 2">
    <name type="scientific">Shewanella algae</name>
    <dbReference type="NCBI Taxonomy" id="38313"/>
    <lineage>
        <taxon>Bacteria</taxon>
        <taxon>Pseudomonadati</taxon>
        <taxon>Pseudomonadota</taxon>
        <taxon>Gammaproteobacteria</taxon>
        <taxon>Alteromonadales</taxon>
        <taxon>Shewanellaceae</taxon>
        <taxon>Shewanella</taxon>
    </lineage>
</organism>
<protein>
    <submittedName>
        <fullName evidence="1">Flp pilus assembly protein CpaB</fullName>
    </submittedName>
</protein>
<dbReference type="CDD" id="cd11614">
    <property type="entry name" value="SAF_CpaB_FlgA_like"/>
    <property type="match status" value="1"/>
</dbReference>
<dbReference type="Pfam" id="PF08666">
    <property type="entry name" value="SAF"/>
    <property type="match status" value="1"/>
</dbReference>
<sequence length="302" mass="33242">MKLKSIDFNWILLLVAIALGGVAAFATKSYFEQREAELRAELSDSDVVMADVLVANQPLEKGMIISEQNMTVRQIRADIVPLEAYHPSQFGEVVGKMLLHPMAPGRPLLTAYVPGHGVSKFSDMLDEGQRAVTIEIDVINSTAGMLVPSDHIDLLLAYDEPLGDNNNNRKKLQLLLEDVTVLATGRRSQEVPDELADTLFEDPASYNTVTLALSVDDAARVSLARNKGSFVTLLRNQQETLPLEFASLYQDEIFEKSASDNSRLVEIIVGGGGVQTQYQEYPNPDAAEPKLQITQQETRTAL</sequence>
<proteinExistence type="predicted"/>
<accession>A0A379ZU44</accession>
<dbReference type="InterPro" id="IPR017592">
    <property type="entry name" value="Pilus_assmbl_Flp-typ_CpaB"/>
</dbReference>
<dbReference type="Proteomes" id="UP000254069">
    <property type="component" value="Unassembled WGS sequence"/>
</dbReference>
<dbReference type="AlphaFoldDB" id="A0A379ZU44"/>
<evidence type="ECO:0000313" key="1">
    <source>
        <dbReference type="EMBL" id="SUI67319.1"/>
    </source>
</evidence>
<gene>
    <name evidence="1" type="ORF">NCTC10738_01860</name>
</gene>
<dbReference type="SMART" id="SM00858">
    <property type="entry name" value="SAF"/>
    <property type="match status" value="1"/>
</dbReference>
<dbReference type="InterPro" id="IPR031571">
    <property type="entry name" value="RcpC_dom"/>
</dbReference>
<keyword evidence="2" id="KW-1185">Reference proteome</keyword>
<accession>A0A3G4UIA8</accession>
<dbReference type="Pfam" id="PF16976">
    <property type="entry name" value="RcpC"/>
    <property type="match status" value="1"/>
</dbReference>
<dbReference type="KEGG" id="salg:BS332_06325"/>
<dbReference type="RefSeq" id="WP_028780580.1">
    <property type="nucleotide sequence ID" value="NZ_AP024609.1"/>
</dbReference>
<dbReference type="NCBIfam" id="TIGR03177">
    <property type="entry name" value="pilus_cpaB"/>
    <property type="match status" value="1"/>
</dbReference>
<dbReference type="InterPro" id="IPR013974">
    <property type="entry name" value="SAF"/>
</dbReference>